<protein>
    <submittedName>
        <fullName evidence="4">Dehydrogenase</fullName>
    </submittedName>
</protein>
<evidence type="ECO:0000259" key="3">
    <source>
        <dbReference type="Pfam" id="PF22767"/>
    </source>
</evidence>
<dbReference type="Pfam" id="PF18679">
    <property type="entry name" value="HTH_57"/>
    <property type="match status" value="1"/>
</dbReference>
<reference evidence="4 5" key="1">
    <citation type="submission" date="2023-02" db="EMBL/GenBank/DDBJ databases">
        <title>Dictyobacter halimunensis sp. nov., a new member of the class Ktedonobacteria from forest soil in a geothermal area.</title>
        <authorList>
            <person name="Rachmania M.K."/>
            <person name="Ningsih F."/>
            <person name="Sakai Y."/>
            <person name="Yabe S."/>
            <person name="Yokota A."/>
            <person name="Sjamsuridzal W."/>
        </authorList>
    </citation>
    <scope>NUCLEOTIDE SEQUENCE [LARGE SCALE GENOMIC DNA]</scope>
    <source>
        <strain evidence="4 5">S3.2.2.5</strain>
    </source>
</reference>
<comment type="caution">
    <text evidence="4">The sequence shown here is derived from an EMBL/GenBank/DDBJ whole genome shotgun (WGS) entry which is preliminary data.</text>
</comment>
<proteinExistence type="predicted"/>
<feature type="domain" description="Cyanobactin oxidase ThcOx second" evidence="3">
    <location>
        <begin position="127"/>
        <end position="239"/>
    </location>
</feature>
<dbReference type="Pfam" id="PF00881">
    <property type="entry name" value="Nitroreductase"/>
    <property type="match status" value="1"/>
</dbReference>
<dbReference type="Gene3D" id="3.40.109.10">
    <property type="entry name" value="NADH Oxidase"/>
    <property type="match status" value="1"/>
</dbReference>
<dbReference type="PANTHER" id="PTHR43745:SF2">
    <property type="entry name" value="NITROREDUCTASE MJ1384-RELATED"/>
    <property type="match status" value="1"/>
</dbReference>
<sequence length="479" mass="54441">MDTITKSSHISYRFKEDVEILENEDTIVATSPCNQLKIAHLSPALRHVLMMLSERACSVQGMNEALITAHEESMLATFYRYLSLLIRYQMVYVYAGREDEQIPLATLIPISPSFQHRWADIQANQSYRMSRFAYVRRDEERFQYVESPLSHARLRLDCSVAAGVLYQLGTAVTPVELAQMLPGEDVDNVISVLTLLVMGNFVFPTTHEGRLSEDDDERYMQWDFHDLLFHSRSRMGRHNNMVGGIYRFLHRIPPQPAVKPMSWSVTIPLLRPDMDRLAEVDPGLTAVMEARTSIRDYGDRPMTVAQLGEFLYRVARIKEVSHDGNMYDVTKRPYPNGGSCYEIEFYLTIDRCEGLTPGFYWYDPLSHGLFFIQGPDKDTEKLLSDASRGGFDHPQVVITLAARFQRVSWKYESIAYALILKNVGVIYATMYLVATAMDLAPCALGAGDSDLFTKLSGSDYLKETSVGEFLLGSKRVQTP</sequence>
<evidence type="ECO:0000259" key="1">
    <source>
        <dbReference type="Pfam" id="PF00881"/>
    </source>
</evidence>
<dbReference type="PANTHER" id="PTHR43745">
    <property type="entry name" value="NITROREDUCTASE MJ1384-RELATED"/>
    <property type="match status" value="1"/>
</dbReference>
<dbReference type="EMBL" id="BSRI01000001">
    <property type="protein sequence ID" value="GLV55550.1"/>
    <property type="molecule type" value="Genomic_DNA"/>
</dbReference>
<dbReference type="CDD" id="cd02142">
    <property type="entry name" value="McbC_SagB-like_oxidoreductase"/>
    <property type="match status" value="1"/>
</dbReference>
<name>A0ABQ6FPD6_9CHLR</name>
<feature type="domain" description="ThcOx helix turn helix" evidence="2">
    <location>
        <begin position="10"/>
        <end position="116"/>
    </location>
</feature>
<dbReference type="Pfam" id="PF22767">
    <property type="entry name" value="ThcOx"/>
    <property type="match status" value="1"/>
</dbReference>
<organism evidence="4 5">
    <name type="scientific">Dictyobacter halimunensis</name>
    <dbReference type="NCBI Taxonomy" id="3026934"/>
    <lineage>
        <taxon>Bacteria</taxon>
        <taxon>Bacillati</taxon>
        <taxon>Chloroflexota</taxon>
        <taxon>Ktedonobacteria</taxon>
        <taxon>Ktedonobacterales</taxon>
        <taxon>Dictyobacteraceae</taxon>
        <taxon>Dictyobacter</taxon>
    </lineage>
</organism>
<dbReference type="RefSeq" id="WP_338249999.1">
    <property type="nucleotide sequence ID" value="NZ_BSRI01000001.1"/>
</dbReference>
<dbReference type="SUPFAM" id="SSF55469">
    <property type="entry name" value="FMN-dependent nitroreductase-like"/>
    <property type="match status" value="1"/>
</dbReference>
<evidence type="ECO:0000313" key="4">
    <source>
        <dbReference type="EMBL" id="GLV55550.1"/>
    </source>
</evidence>
<evidence type="ECO:0000313" key="5">
    <source>
        <dbReference type="Proteomes" id="UP001344906"/>
    </source>
</evidence>
<dbReference type="Proteomes" id="UP001344906">
    <property type="component" value="Unassembled WGS sequence"/>
</dbReference>
<dbReference type="InterPro" id="IPR000415">
    <property type="entry name" value="Nitroreductase-like"/>
</dbReference>
<dbReference type="InterPro" id="IPR040776">
    <property type="entry name" value="ThcOx_HTH"/>
</dbReference>
<dbReference type="InterPro" id="IPR054488">
    <property type="entry name" value="ThcOx_dom2"/>
</dbReference>
<evidence type="ECO:0000259" key="2">
    <source>
        <dbReference type="Pfam" id="PF18679"/>
    </source>
</evidence>
<dbReference type="InterPro" id="IPR020051">
    <property type="entry name" value="SagB-type_dehydrogenase"/>
</dbReference>
<keyword evidence="5" id="KW-1185">Reference proteome</keyword>
<dbReference type="InterPro" id="IPR052544">
    <property type="entry name" value="Bacteriocin_Proc_Enz"/>
</dbReference>
<dbReference type="NCBIfam" id="TIGR03605">
    <property type="entry name" value="antibiot_sagB"/>
    <property type="match status" value="1"/>
</dbReference>
<dbReference type="InterPro" id="IPR029479">
    <property type="entry name" value="Nitroreductase"/>
</dbReference>
<gene>
    <name evidence="4" type="ORF">KDH_23940</name>
</gene>
<accession>A0ABQ6FPD6</accession>
<feature type="domain" description="Nitroreductase" evidence="1">
    <location>
        <begin position="289"/>
        <end position="458"/>
    </location>
</feature>